<dbReference type="EMBL" id="VNJK01000001">
    <property type="protein sequence ID" value="TVX91652.1"/>
    <property type="molecule type" value="Genomic_DNA"/>
</dbReference>
<comment type="caution">
    <text evidence="1">The sequence shown here is derived from an EMBL/GenBank/DDBJ whole genome shotgun (WGS) entry which is preliminary data.</text>
</comment>
<reference evidence="1 2" key="1">
    <citation type="submission" date="2019-07" db="EMBL/GenBank/DDBJ databases">
        <authorList>
            <person name="Kim J."/>
        </authorList>
    </citation>
    <scope>NUCLEOTIDE SEQUENCE [LARGE SCALE GENOMIC DNA]</scope>
    <source>
        <strain evidence="1 2">N4</strain>
    </source>
</reference>
<name>A0A559IVI3_9BACL</name>
<organism evidence="1 2">
    <name type="scientific">Paenibacillus agilis</name>
    <dbReference type="NCBI Taxonomy" id="3020863"/>
    <lineage>
        <taxon>Bacteria</taxon>
        <taxon>Bacillati</taxon>
        <taxon>Bacillota</taxon>
        <taxon>Bacilli</taxon>
        <taxon>Bacillales</taxon>
        <taxon>Paenibacillaceae</taxon>
        <taxon>Paenibacillus</taxon>
    </lineage>
</organism>
<protein>
    <submittedName>
        <fullName evidence="1">Uncharacterized protein</fullName>
    </submittedName>
</protein>
<evidence type="ECO:0000313" key="1">
    <source>
        <dbReference type="EMBL" id="TVX91652.1"/>
    </source>
</evidence>
<dbReference type="AlphaFoldDB" id="A0A559IVI3"/>
<dbReference type="Proteomes" id="UP000318102">
    <property type="component" value="Unassembled WGS sequence"/>
</dbReference>
<proteinExistence type="predicted"/>
<dbReference type="RefSeq" id="WP_144986359.1">
    <property type="nucleotide sequence ID" value="NZ_VNJK01000001.1"/>
</dbReference>
<evidence type="ECO:0000313" key="2">
    <source>
        <dbReference type="Proteomes" id="UP000318102"/>
    </source>
</evidence>
<dbReference type="OrthoDB" id="1974410at2"/>
<accession>A0A559IVI3</accession>
<sequence>MGTSKGYLPPTGYLWPEAKRDITNMVKSDFTPSSIERSISSFSKAMSGGDKQFLNSASRVGAKAVNFIEAVKNFGFNEALEKIGLSHLINKSPEELRIGIIEYFNDGRNDFYGNIAQQSMSEFMRELFKSVKDEEEYNTILGSIDTGEFIREFIIKFIQNCFFANFAEKILAMFDKLNKYDIAEKSVKTYIRSTIESEFTIENIQKVDWNGIEGYKIIKEKCNKAFEILSVWSETLV</sequence>
<keyword evidence="2" id="KW-1185">Reference proteome</keyword>
<gene>
    <name evidence="1" type="ORF">FPZ44_00415</name>
</gene>